<comment type="caution">
    <text evidence="1">The sequence shown here is derived from an EMBL/GenBank/DDBJ whole genome shotgun (WGS) entry which is preliminary data.</text>
</comment>
<proteinExistence type="predicted"/>
<name>E0PCY4_STREI</name>
<organism evidence="1 2">
    <name type="scientific">Streptococcus equinus ATCC 700338</name>
    <dbReference type="NCBI Taxonomy" id="864569"/>
    <lineage>
        <taxon>Bacteria</taxon>
        <taxon>Bacillati</taxon>
        <taxon>Bacillota</taxon>
        <taxon>Bacilli</taxon>
        <taxon>Lactobacillales</taxon>
        <taxon>Streptococcaceae</taxon>
        <taxon>Streptococcus</taxon>
    </lineage>
</organism>
<dbReference type="EMBL" id="AEEL01000012">
    <property type="protein sequence ID" value="EFM27737.1"/>
    <property type="molecule type" value="Genomic_DNA"/>
</dbReference>
<evidence type="ECO:0000313" key="2">
    <source>
        <dbReference type="Proteomes" id="UP000004290"/>
    </source>
</evidence>
<dbReference type="Proteomes" id="UP000004290">
    <property type="component" value="Unassembled WGS sequence"/>
</dbReference>
<reference evidence="1 2" key="1">
    <citation type="submission" date="2010-07" db="EMBL/GenBank/DDBJ databases">
        <authorList>
            <person name="Muzny D."/>
            <person name="Qin X."/>
            <person name="Deng J."/>
            <person name="Jiang H."/>
            <person name="Liu Y."/>
            <person name="Qu J."/>
            <person name="Song X.-Z."/>
            <person name="Zhang L."/>
            <person name="Thornton R."/>
            <person name="Coyle M."/>
            <person name="Francisco L."/>
            <person name="Jackson L."/>
            <person name="Javaid M."/>
            <person name="Korchina V."/>
            <person name="Kovar C."/>
            <person name="Mata R."/>
            <person name="Mathew T."/>
            <person name="Ngo R."/>
            <person name="Nguyen L."/>
            <person name="Nguyen N."/>
            <person name="Okwuonu G."/>
            <person name="Ongeri F."/>
            <person name="Pham C."/>
            <person name="Simmons D."/>
            <person name="Wilczek-Boney K."/>
            <person name="Hale W."/>
            <person name="Jakkamsetti A."/>
            <person name="Pham P."/>
            <person name="Ruth R."/>
            <person name="San Lucas F."/>
            <person name="Warren J."/>
            <person name="Zhang J."/>
            <person name="Zhao Z."/>
            <person name="Zhou C."/>
            <person name="Zhu D."/>
            <person name="Lee S."/>
            <person name="Bess C."/>
            <person name="Blankenburg K."/>
            <person name="Forbes L."/>
            <person name="Fu Q."/>
            <person name="Gubbala S."/>
            <person name="Hirani K."/>
            <person name="Jayaseelan J.C."/>
            <person name="Lara F."/>
            <person name="Munidasa M."/>
            <person name="Palculict T."/>
            <person name="Patil S."/>
            <person name="Pu L.-L."/>
            <person name="Saada N."/>
            <person name="Tang L."/>
            <person name="Weissenberger G."/>
            <person name="Zhu Y."/>
            <person name="Hemphill L."/>
            <person name="Shang Y."/>
            <person name="Youmans B."/>
            <person name="Ayvaz T."/>
            <person name="Ross M."/>
            <person name="Santibanez J."/>
            <person name="Aqrawi P."/>
            <person name="Gross S."/>
            <person name="Joshi V."/>
            <person name="Fowler G."/>
            <person name="Nazareth L."/>
            <person name="Reid J."/>
            <person name="Worley K."/>
            <person name="Petrosino J."/>
            <person name="Highlander S."/>
            <person name="Gibbs R."/>
        </authorList>
    </citation>
    <scope>NUCLEOTIDE SEQUENCE [LARGE SCALE GENOMIC DNA]</scope>
    <source>
        <strain evidence="1 2">ATCC 700338</strain>
    </source>
</reference>
<accession>E0PCY4</accession>
<keyword evidence="2" id="KW-1185">Reference proteome</keyword>
<evidence type="ECO:0000313" key="1">
    <source>
        <dbReference type="EMBL" id="EFM27737.1"/>
    </source>
</evidence>
<protein>
    <recommendedName>
        <fullName evidence="3">Transposase</fullName>
    </recommendedName>
</protein>
<dbReference type="HOGENOM" id="CLU_027402_17_11_9"/>
<gene>
    <name evidence="1" type="ORF">HMPREF9319_0707</name>
</gene>
<sequence>MTELEHVLEENEHLRAEVAYLKKLRELRLREKSYSAQGGDC</sequence>
<dbReference type="AlphaFoldDB" id="E0PCY4"/>
<evidence type="ECO:0008006" key="3">
    <source>
        <dbReference type="Google" id="ProtNLM"/>
    </source>
</evidence>